<gene>
    <name evidence="7" type="ORF">BES34_010025</name>
</gene>
<feature type="transmembrane region" description="Helical" evidence="5">
    <location>
        <begin position="232"/>
        <end position="249"/>
    </location>
</feature>
<dbReference type="CDD" id="cd00082">
    <property type="entry name" value="HisKA"/>
    <property type="match status" value="1"/>
</dbReference>
<dbReference type="RefSeq" id="WP_010411921.1">
    <property type="nucleotide sequence ID" value="NZ_MCRM02000008.1"/>
</dbReference>
<keyword evidence="7" id="KW-0418">Kinase</keyword>
<dbReference type="EMBL" id="MCRM02000008">
    <property type="protein sequence ID" value="PNV75210.1"/>
    <property type="molecule type" value="Genomic_DNA"/>
</dbReference>
<dbReference type="InterPro" id="IPR036890">
    <property type="entry name" value="HATPase_C_sf"/>
</dbReference>
<proteinExistence type="predicted"/>
<dbReference type="InterPro" id="IPR005467">
    <property type="entry name" value="His_kinase_dom"/>
</dbReference>
<keyword evidence="3" id="KW-0597">Phosphoprotein</keyword>
<dbReference type="Proteomes" id="UP000094669">
    <property type="component" value="Unassembled WGS sequence"/>
</dbReference>
<keyword evidence="5" id="KW-0472">Membrane</keyword>
<dbReference type="PROSITE" id="PS50109">
    <property type="entry name" value="HIS_KIN"/>
    <property type="match status" value="1"/>
</dbReference>
<dbReference type="InterPro" id="IPR003594">
    <property type="entry name" value="HATPase_dom"/>
</dbReference>
<keyword evidence="5" id="KW-1133">Transmembrane helix</keyword>
<dbReference type="PANTHER" id="PTHR45339:SF1">
    <property type="entry name" value="HYBRID SIGNAL TRANSDUCTION HISTIDINE KINASE J"/>
    <property type="match status" value="1"/>
</dbReference>
<dbReference type="InterPro" id="IPR011623">
    <property type="entry name" value="7TMR_DISM_rcpt_extracell_dom1"/>
</dbReference>
<dbReference type="Gene3D" id="3.30.565.10">
    <property type="entry name" value="Histidine kinase-like ATPase, C-terminal domain"/>
    <property type="match status" value="1"/>
</dbReference>
<evidence type="ECO:0000313" key="7">
    <source>
        <dbReference type="EMBL" id="PNV75210.1"/>
    </source>
</evidence>
<feature type="transmembrane region" description="Helical" evidence="5">
    <location>
        <begin position="294"/>
        <end position="312"/>
    </location>
</feature>
<keyword evidence="7" id="KW-0808">Transferase</keyword>
<dbReference type="Pfam" id="PF02518">
    <property type="entry name" value="HATPase_c"/>
    <property type="match status" value="1"/>
</dbReference>
<evidence type="ECO:0000256" key="2">
    <source>
        <dbReference type="ARBA" id="ARBA00012438"/>
    </source>
</evidence>
<name>A0ABX4YJ89_9LEPT</name>
<keyword evidence="8" id="KW-1185">Reference proteome</keyword>
<evidence type="ECO:0000256" key="4">
    <source>
        <dbReference type="ARBA" id="ARBA00023012"/>
    </source>
</evidence>
<keyword evidence="4" id="KW-0902">Two-component regulatory system</keyword>
<dbReference type="PRINTS" id="PR00344">
    <property type="entry name" value="BCTRLSENSOR"/>
</dbReference>
<feature type="domain" description="Histidine kinase" evidence="6">
    <location>
        <begin position="450"/>
        <end position="671"/>
    </location>
</feature>
<feature type="transmembrane region" description="Helical" evidence="5">
    <location>
        <begin position="352"/>
        <end position="373"/>
    </location>
</feature>
<feature type="transmembrane region" description="Helical" evidence="5">
    <location>
        <begin position="269"/>
        <end position="287"/>
    </location>
</feature>
<dbReference type="Gene3D" id="1.10.287.130">
    <property type="match status" value="1"/>
</dbReference>
<dbReference type="InterPro" id="IPR003661">
    <property type="entry name" value="HisK_dim/P_dom"/>
</dbReference>
<dbReference type="SMART" id="SM00387">
    <property type="entry name" value="HATPase_c"/>
    <property type="match status" value="1"/>
</dbReference>
<evidence type="ECO:0000313" key="8">
    <source>
        <dbReference type="Proteomes" id="UP000094669"/>
    </source>
</evidence>
<evidence type="ECO:0000256" key="3">
    <source>
        <dbReference type="ARBA" id="ARBA00022553"/>
    </source>
</evidence>
<dbReference type="GO" id="GO:0016301">
    <property type="term" value="F:kinase activity"/>
    <property type="evidence" value="ECO:0007669"/>
    <property type="project" value="UniProtKB-KW"/>
</dbReference>
<comment type="caution">
    <text evidence="7">The sequence shown here is derived from an EMBL/GenBank/DDBJ whole genome shotgun (WGS) entry which is preliminary data.</text>
</comment>
<dbReference type="SUPFAM" id="SSF55874">
    <property type="entry name" value="ATPase domain of HSP90 chaperone/DNA topoisomerase II/histidine kinase"/>
    <property type="match status" value="1"/>
</dbReference>
<comment type="catalytic activity">
    <reaction evidence="1">
        <text>ATP + protein L-histidine = ADP + protein N-phospho-L-histidine.</text>
        <dbReference type="EC" id="2.7.13.3"/>
    </reaction>
</comment>
<sequence length="676" mass="75941">MGTNLRIRLFPFLILFLFLYCRPFPKGAILENGILDWDKTKSAGRGDCFRLTGEWKFAWLGEAPSTELPENPPVFSTQISPGSWAGETWQGNILPKYGKALYRLELISGGSVGNLRLVSFDQGTNYRIIFNGRIISEVGRVGDPSPEALALLTRYVILPPWEKKANLDFEISNYNYRKGGLWKPPIFGEPECVNRYYQDRRDLESLLAGGLLFLGLFHIFVSVFYKKDPSAFVLGLFSLTVFLRLYSTGVRLLPEHFDVGPEIYLRTEFISWFIGMPLALHFLYSVFPIDAGRLLLKVGYSTAAIFIIITLFTGPNIYSYLIGPSYMAFVCMGASSLFVLAKAIRNKRPGAILYLVGFLFLLFFLASEVLYHSEIMDSWELSGVGVGIFVLSNALSLSNKLLSGFREREEVQEILNLDLEELVKKRTRELEWARDEAEAANRAKSEFLINVDHEVRTPMNGIMGITEMLLDSDMRPEQKEMVELLKRSGDAMMLILGTMLDASSLEKGTLVLVNRPFHLRAAVYEAAMRLEDAIKRKGIAFSVLISDDLPDLVVGDEVRFKRMIIGLLENAEKFTKAGFIRFSGILLGATQFTYRFRFEVEDSGIGISQDLWEAIFTPFQQVDSGVTKPFQGAGLGLSLSRALARKMDGDIQVQSVPGKGSIFILELGLSKPEIHP</sequence>
<keyword evidence="5" id="KW-0812">Transmembrane</keyword>
<evidence type="ECO:0000259" key="6">
    <source>
        <dbReference type="PROSITE" id="PS50109"/>
    </source>
</evidence>
<dbReference type="PANTHER" id="PTHR45339">
    <property type="entry name" value="HYBRID SIGNAL TRANSDUCTION HISTIDINE KINASE J"/>
    <property type="match status" value="1"/>
</dbReference>
<dbReference type="Pfam" id="PF00512">
    <property type="entry name" value="HisKA"/>
    <property type="match status" value="1"/>
</dbReference>
<dbReference type="EC" id="2.7.13.3" evidence="2"/>
<feature type="transmembrane region" description="Helical" evidence="5">
    <location>
        <begin position="318"/>
        <end position="340"/>
    </location>
</feature>
<dbReference type="InterPro" id="IPR004358">
    <property type="entry name" value="Sig_transdc_His_kin-like_C"/>
</dbReference>
<feature type="transmembrane region" description="Helical" evidence="5">
    <location>
        <begin position="206"/>
        <end position="225"/>
    </location>
</feature>
<reference evidence="7" key="1">
    <citation type="submission" date="2018-01" db="EMBL/GenBank/DDBJ databases">
        <title>Genomic characterization of Leptospira inadai serogroup Lyme isolated from captured rat in Brazil and comparative analysis with human reference strain.</title>
        <authorList>
            <person name="Moreno L.Z."/>
            <person name="Loureiro A.P."/>
            <person name="Miraglia F."/>
            <person name="Kremer F.S."/>
            <person name="Eslabao M.R."/>
            <person name="Dellagostin O.A."/>
            <person name="Lilenbaum W."/>
            <person name="Moreno A.M."/>
        </authorList>
    </citation>
    <scope>NUCLEOTIDE SEQUENCE [LARGE SCALE GENOMIC DNA]</scope>
    <source>
        <strain evidence="7">M34/99</strain>
    </source>
</reference>
<accession>A0ABX4YJ89</accession>
<dbReference type="SMART" id="SM00388">
    <property type="entry name" value="HisKA"/>
    <property type="match status" value="1"/>
</dbReference>
<dbReference type="Pfam" id="PF07695">
    <property type="entry name" value="7TMR-DISM_7TM"/>
    <property type="match status" value="1"/>
</dbReference>
<organism evidence="7 8">
    <name type="scientific">Leptospira inadai serovar Lyme</name>
    <dbReference type="NCBI Taxonomy" id="293084"/>
    <lineage>
        <taxon>Bacteria</taxon>
        <taxon>Pseudomonadati</taxon>
        <taxon>Spirochaetota</taxon>
        <taxon>Spirochaetia</taxon>
        <taxon>Leptospirales</taxon>
        <taxon>Leptospiraceae</taxon>
        <taxon>Leptospira</taxon>
    </lineage>
</organism>
<dbReference type="InterPro" id="IPR036097">
    <property type="entry name" value="HisK_dim/P_sf"/>
</dbReference>
<dbReference type="SUPFAM" id="SSF47384">
    <property type="entry name" value="Homodimeric domain of signal transducing histidine kinase"/>
    <property type="match status" value="1"/>
</dbReference>
<evidence type="ECO:0000256" key="5">
    <source>
        <dbReference type="SAM" id="Phobius"/>
    </source>
</evidence>
<protein>
    <recommendedName>
        <fullName evidence="2">histidine kinase</fullName>
        <ecNumber evidence="2">2.7.13.3</ecNumber>
    </recommendedName>
</protein>
<evidence type="ECO:0000256" key="1">
    <source>
        <dbReference type="ARBA" id="ARBA00000085"/>
    </source>
</evidence>